<keyword evidence="2" id="KW-1185">Reference proteome</keyword>
<evidence type="ECO:0000313" key="2">
    <source>
        <dbReference type="Proteomes" id="UP000092460"/>
    </source>
</evidence>
<dbReference type="PANTHER" id="PTHR21261:SF6">
    <property type="entry name" value="BEATEN PATH IIA-RELATED"/>
    <property type="match status" value="1"/>
</dbReference>
<dbReference type="Proteomes" id="UP000092460">
    <property type="component" value="Unassembled WGS sequence"/>
</dbReference>
<dbReference type="STRING" id="67801.A0A1B0B5Q4"/>
<organism evidence="1 2">
    <name type="scientific">Glossina palpalis gambiensis</name>
    <dbReference type="NCBI Taxonomy" id="67801"/>
    <lineage>
        <taxon>Eukaryota</taxon>
        <taxon>Metazoa</taxon>
        <taxon>Ecdysozoa</taxon>
        <taxon>Arthropoda</taxon>
        <taxon>Hexapoda</taxon>
        <taxon>Insecta</taxon>
        <taxon>Pterygota</taxon>
        <taxon>Neoptera</taxon>
        <taxon>Endopterygota</taxon>
        <taxon>Diptera</taxon>
        <taxon>Brachycera</taxon>
        <taxon>Muscomorpha</taxon>
        <taxon>Hippoboscoidea</taxon>
        <taxon>Glossinidae</taxon>
        <taxon>Glossina</taxon>
    </lineage>
</organism>
<dbReference type="EnsemblMetazoa" id="GPPI019720-RA">
    <property type="protein sequence ID" value="GPPI019720-PA"/>
    <property type="gene ID" value="GPPI019720"/>
</dbReference>
<dbReference type="VEuPathDB" id="VectorBase:GPPI019720"/>
<evidence type="ECO:0000313" key="1">
    <source>
        <dbReference type="EnsemblMetazoa" id="GPPI019720-PA"/>
    </source>
</evidence>
<dbReference type="AlphaFoldDB" id="A0A1B0B5Q4"/>
<reference evidence="2" key="1">
    <citation type="submission" date="2015-01" db="EMBL/GenBank/DDBJ databases">
        <authorList>
            <person name="Aksoy S."/>
            <person name="Warren W."/>
            <person name="Wilson R.K."/>
        </authorList>
    </citation>
    <scope>NUCLEOTIDE SEQUENCE [LARGE SCALE GENOMIC DNA]</scope>
    <source>
        <strain evidence="2">IAEA</strain>
    </source>
</reference>
<protein>
    <submittedName>
        <fullName evidence="1">Uncharacterized protein</fullName>
    </submittedName>
</protein>
<name>A0A1B0B5Q4_9MUSC</name>
<dbReference type="EMBL" id="JXJN01008797">
    <property type="status" value="NOT_ANNOTATED_CDS"/>
    <property type="molecule type" value="Genomic_DNA"/>
</dbReference>
<dbReference type="PANTHER" id="PTHR21261">
    <property type="entry name" value="BEAT PROTEIN"/>
    <property type="match status" value="1"/>
</dbReference>
<proteinExistence type="predicted"/>
<reference evidence="1" key="2">
    <citation type="submission" date="2020-05" db="UniProtKB">
        <authorList>
            <consortium name="EnsemblMetazoa"/>
        </authorList>
    </citation>
    <scope>IDENTIFICATION</scope>
    <source>
        <strain evidence="1">IAEA</strain>
    </source>
</reference>
<accession>A0A1B0B5Q4</accession>
<sequence>MLSFPCQETFPTFWGKAEEEDVHINKQMVLTEIALLLSSVVSKTFFQTLRICRLKERGRLLVNVDRAMREFCKACELNNARISRWINTFSNQEDQLPDKRPQLFTEHTRYEPGDVLRANCSTPPSRPRAELKFTINNMVMHILSERIFSNYVRLFIPVMGNWELGTHIHVDNCKILRYCRPSYFTLSYLPLPAIYSYSILTTDELWSGERISE</sequence>